<name>A0A8A0RK58_9FIRM</name>
<dbReference type="Proteomes" id="UP000662904">
    <property type="component" value="Chromosome"/>
</dbReference>
<dbReference type="InterPro" id="IPR008927">
    <property type="entry name" value="6-PGluconate_DH-like_C_sf"/>
</dbReference>
<accession>A0A8A0RK58</accession>
<dbReference type="KEGG" id="kme:H0A61_00204"/>
<dbReference type="RefSeq" id="WP_206708136.1">
    <property type="nucleotide sequence ID" value="NZ_CP059066.1"/>
</dbReference>
<dbReference type="AlphaFoldDB" id="A0A8A0RK58"/>
<gene>
    <name evidence="4" type="primary">odh_2</name>
    <name evidence="4" type="ORF">H0A61_00204</name>
</gene>
<keyword evidence="1 4" id="KW-0560">Oxidoreductase</keyword>
<proteinExistence type="predicted"/>
<dbReference type="InterPro" id="IPR003421">
    <property type="entry name" value="Opine_DH"/>
</dbReference>
<evidence type="ECO:0000313" key="4">
    <source>
        <dbReference type="EMBL" id="QSQ07887.1"/>
    </source>
</evidence>
<protein>
    <submittedName>
        <fullName evidence="4">Opine dehydrogenase</fullName>
        <ecNumber evidence="4">1.5.1.28</ecNumber>
    </submittedName>
</protein>
<dbReference type="Pfam" id="PF01210">
    <property type="entry name" value="NAD_Gly3P_dh_N"/>
    <property type="match status" value="1"/>
</dbReference>
<dbReference type="InterPro" id="IPR011128">
    <property type="entry name" value="G3P_DH_NAD-dep_N"/>
</dbReference>
<evidence type="ECO:0000256" key="1">
    <source>
        <dbReference type="ARBA" id="ARBA00023002"/>
    </source>
</evidence>
<dbReference type="InterPro" id="IPR036291">
    <property type="entry name" value="NAD(P)-bd_dom_sf"/>
</dbReference>
<dbReference type="GO" id="GO:0046168">
    <property type="term" value="P:glycerol-3-phosphate catabolic process"/>
    <property type="evidence" value="ECO:0007669"/>
    <property type="project" value="InterPro"/>
</dbReference>
<dbReference type="Pfam" id="PF02317">
    <property type="entry name" value="Octopine_DH"/>
    <property type="match status" value="1"/>
</dbReference>
<evidence type="ECO:0000259" key="3">
    <source>
        <dbReference type="Pfam" id="PF02317"/>
    </source>
</evidence>
<sequence length="373" mass="41407">MKKKPTFAVLGAGNGGVATAADLTVRGFDVNLWEHPDFKENIRPLQEIGGINLEILPSTPLKEGFARVKLITTDIQKALEDADVVMVIVPSFAHGAFAEFCAPHLKDGQVVVINPGNFGGAVQFYNTFKQKSSAKGVIFAEAECMIYACRKKDPTTIWIRGYKKGLRIAALPAKYNEKVMELIQQVYPDVLPGENIIETGLSNPNPIIHTPIMTLNAGLIDRTKGDFLFYKEGMTPVIAKVVEAIDSERMAVGDVFRTKMRSMYEQDKEWYGYQGAVGKNIYETTVNNSIYQWSKAPDSFQHRYLTEDIPYGLAAIEDLGKKAGVPTPITTSMINIAQVLVGRDLREERRSLEKLGLAQKSVDEIIRFVNEGE</sequence>
<dbReference type="GO" id="GO:0047129">
    <property type="term" value="F:opine dehydrogenase activity"/>
    <property type="evidence" value="ECO:0007669"/>
    <property type="project" value="UniProtKB-EC"/>
</dbReference>
<feature type="domain" description="Opine dehydrogenase" evidence="3">
    <location>
        <begin position="193"/>
        <end position="340"/>
    </location>
</feature>
<dbReference type="EMBL" id="CP059066">
    <property type="protein sequence ID" value="QSQ07887.1"/>
    <property type="molecule type" value="Genomic_DNA"/>
</dbReference>
<keyword evidence="5" id="KW-1185">Reference proteome</keyword>
<dbReference type="SUPFAM" id="SSF51735">
    <property type="entry name" value="NAD(P)-binding Rossmann-fold domains"/>
    <property type="match status" value="1"/>
</dbReference>
<dbReference type="SUPFAM" id="SSF48179">
    <property type="entry name" value="6-phosphogluconate dehydrogenase C-terminal domain-like"/>
    <property type="match status" value="1"/>
</dbReference>
<dbReference type="GO" id="GO:0051287">
    <property type="term" value="F:NAD binding"/>
    <property type="evidence" value="ECO:0007669"/>
    <property type="project" value="InterPro"/>
</dbReference>
<dbReference type="InterPro" id="IPR013328">
    <property type="entry name" value="6PGD_dom2"/>
</dbReference>
<evidence type="ECO:0000313" key="5">
    <source>
        <dbReference type="Proteomes" id="UP000662904"/>
    </source>
</evidence>
<dbReference type="GO" id="GO:0016616">
    <property type="term" value="F:oxidoreductase activity, acting on the CH-OH group of donors, NAD or NADP as acceptor"/>
    <property type="evidence" value="ECO:0007669"/>
    <property type="project" value="InterPro"/>
</dbReference>
<reference evidence="4" key="1">
    <citation type="submission" date="2020-07" db="EMBL/GenBank/DDBJ databases">
        <title>Koleobacter methoxysyntrophicus gen. nov., sp. nov., a novel anaerobic bacterium isolated from deep subsurface oil field and proposal of Koleobacterales ord. nov. in the phylum Firmicutes.</title>
        <authorList>
            <person name="Sakamoto S."/>
            <person name="Tamaki H."/>
        </authorList>
    </citation>
    <scope>NUCLEOTIDE SEQUENCE</scope>
    <source>
        <strain evidence="4">NRmbB1</strain>
    </source>
</reference>
<evidence type="ECO:0000259" key="2">
    <source>
        <dbReference type="Pfam" id="PF01210"/>
    </source>
</evidence>
<dbReference type="EC" id="1.5.1.28" evidence="4"/>
<dbReference type="PANTHER" id="PTHR38015">
    <property type="entry name" value="BLR6086 PROTEIN"/>
    <property type="match status" value="1"/>
</dbReference>
<organism evidence="4 5">
    <name type="scientific">Koleobacter methoxysyntrophicus</name>
    <dbReference type="NCBI Taxonomy" id="2751313"/>
    <lineage>
        <taxon>Bacteria</taxon>
        <taxon>Bacillati</taxon>
        <taxon>Bacillota</taxon>
        <taxon>Clostridia</taxon>
        <taxon>Koleobacterales</taxon>
        <taxon>Koleobacteraceae</taxon>
        <taxon>Koleobacter</taxon>
    </lineage>
</organism>
<dbReference type="PANTHER" id="PTHR38015:SF1">
    <property type="entry name" value="OPINE DEHYDROGENASE DOMAIN-CONTAINING PROTEIN"/>
    <property type="match status" value="1"/>
</dbReference>
<dbReference type="Gene3D" id="3.40.50.720">
    <property type="entry name" value="NAD(P)-binding Rossmann-like Domain"/>
    <property type="match status" value="1"/>
</dbReference>
<feature type="domain" description="Glycerol-3-phosphate dehydrogenase NAD-dependent N-terminal" evidence="2">
    <location>
        <begin position="8"/>
        <end position="113"/>
    </location>
</feature>
<dbReference type="InterPro" id="IPR051729">
    <property type="entry name" value="Opine/Lysopine_DH"/>
</dbReference>
<dbReference type="Gene3D" id="1.10.1040.10">
    <property type="entry name" value="N-(1-d-carboxylethyl)-l-norvaline Dehydrogenase, domain 2"/>
    <property type="match status" value="1"/>
</dbReference>